<organism evidence="2">
    <name type="scientific">freshwater metagenome</name>
    <dbReference type="NCBI Taxonomy" id="449393"/>
    <lineage>
        <taxon>unclassified sequences</taxon>
        <taxon>metagenomes</taxon>
        <taxon>ecological metagenomes</taxon>
    </lineage>
</organism>
<accession>A0A6J7DJB7</accession>
<name>A0A6J7DJB7_9ZZZZ</name>
<proteinExistence type="predicted"/>
<feature type="region of interest" description="Disordered" evidence="1">
    <location>
        <begin position="113"/>
        <end position="144"/>
    </location>
</feature>
<evidence type="ECO:0000256" key="1">
    <source>
        <dbReference type="SAM" id="MobiDB-lite"/>
    </source>
</evidence>
<reference evidence="2" key="1">
    <citation type="submission" date="2020-05" db="EMBL/GenBank/DDBJ databases">
        <authorList>
            <person name="Chiriac C."/>
            <person name="Salcher M."/>
            <person name="Ghai R."/>
            <person name="Kavagutti S V."/>
        </authorList>
    </citation>
    <scope>NUCLEOTIDE SEQUENCE</scope>
</reference>
<protein>
    <submittedName>
        <fullName evidence="2">Unannotated protein</fullName>
    </submittedName>
</protein>
<sequence length="247" mass="24274">MKSRRNSKRVMIAALGTAALMAGIGGTTALAGSGSGAKDHKAFGGPMHGPGDRAAFVTALAGKLGVTTDALTAALQSLRPTEGTRPDRAAFPQALADKLSLDVAAVQAALDSVRPPMGPDGHAGPGGPDGDGGPGGHMGHGPRSPEFAAALATALGLTADQVNAAFASIPKPAAGTRPARGTLVTALASALGIDAATLKTAMHSVRADRRAAAAPGLSTKQKAAVRKAVARHSAAVKAAAKKAAAKR</sequence>
<dbReference type="EMBL" id="CAFBLU010000007">
    <property type="protein sequence ID" value="CAB4868985.1"/>
    <property type="molecule type" value="Genomic_DNA"/>
</dbReference>
<feature type="compositionally biased region" description="Gly residues" evidence="1">
    <location>
        <begin position="121"/>
        <end position="139"/>
    </location>
</feature>
<dbReference type="AlphaFoldDB" id="A0A6J7DJB7"/>
<gene>
    <name evidence="2" type="ORF">UFOPK3444_00615</name>
</gene>
<evidence type="ECO:0000313" key="2">
    <source>
        <dbReference type="EMBL" id="CAB4868985.1"/>
    </source>
</evidence>